<feature type="transmembrane region" description="Helical" evidence="8">
    <location>
        <begin position="88"/>
        <end position="108"/>
    </location>
</feature>
<evidence type="ECO:0000256" key="5">
    <source>
        <dbReference type="ARBA" id="ARBA00022801"/>
    </source>
</evidence>
<feature type="transmembrane region" description="Helical" evidence="8">
    <location>
        <begin position="149"/>
        <end position="167"/>
    </location>
</feature>
<evidence type="ECO:0000256" key="3">
    <source>
        <dbReference type="ARBA" id="ARBA00022670"/>
    </source>
</evidence>
<accession>A0A1D9MFZ2</accession>
<feature type="transmembrane region" description="Helical" evidence="8">
    <location>
        <begin position="120"/>
        <end position="137"/>
    </location>
</feature>
<proteinExistence type="predicted"/>
<reference evidence="10 11" key="1">
    <citation type="submission" date="2016-10" db="EMBL/GenBank/DDBJ databases">
        <title>Rhodobacter sp. LPB0142, isolated from sea water.</title>
        <authorList>
            <person name="Kim E."/>
            <person name="Yi H."/>
        </authorList>
    </citation>
    <scope>NUCLEOTIDE SEQUENCE [LARGE SCALE GENOMIC DNA]</scope>
    <source>
        <strain evidence="10 11">LPB0142</strain>
    </source>
</reference>
<keyword evidence="4 8" id="KW-0812">Transmembrane</keyword>
<dbReference type="Pfam" id="PF02517">
    <property type="entry name" value="Rce1-like"/>
    <property type="match status" value="1"/>
</dbReference>
<feature type="transmembrane region" description="Helical" evidence="8">
    <location>
        <begin position="252"/>
        <end position="282"/>
    </location>
</feature>
<feature type="transmembrane region" description="Helical" evidence="8">
    <location>
        <begin position="50"/>
        <end position="76"/>
    </location>
</feature>
<feature type="transmembrane region" description="Helical" evidence="8">
    <location>
        <begin position="294"/>
        <end position="315"/>
    </location>
</feature>
<evidence type="ECO:0000313" key="11">
    <source>
        <dbReference type="Proteomes" id="UP000176562"/>
    </source>
</evidence>
<organism evidence="10 11">
    <name type="scientific">Rhodobacter xanthinilyticus</name>
    <dbReference type="NCBI Taxonomy" id="1850250"/>
    <lineage>
        <taxon>Bacteria</taxon>
        <taxon>Pseudomonadati</taxon>
        <taxon>Pseudomonadota</taxon>
        <taxon>Alphaproteobacteria</taxon>
        <taxon>Rhodobacterales</taxon>
        <taxon>Rhodobacter group</taxon>
        <taxon>Rhodobacter</taxon>
    </lineage>
</organism>
<evidence type="ECO:0000313" key="10">
    <source>
        <dbReference type="EMBL" id="AOZ70679.1"/>
    </source>
</evidence>
<dbReference type="NCBIfam" id="TIGR04178">
    <property type="entry name" value="exo_archaeo"/>
    <property type="match status" value="1"/>
</dbReference>
<comment type="subcellular location">
    <subcellularLocation>
        <location evidence="1">Cell membrane</location>
        <topology evidence="1">Multi-pass membrane protein</topology>
    </subcellularLocation>
</comment>
<name>A0A1D9MFZ2_9RHOB</name>
<feature type="transmembrane region" description="Helical" evidence="8">
    <location>
        <begin position="365"/>
        <end position="382"/>
    </location>
</feature>
<dbReference type="InterPro" id="IPR014346">
    <property type="entry name" value="Prenyl_protease-related"/>
</dbReference>
<sequence length="544" mass="55481">MMRQALTEGLARRSGVAVALLLGAEAAVLFALGRGLHAGLETRSWLGPVLLWLHEATLVLAGVAALAVLSGLWQPATRHIMLTARRSAVACGLHLAAFVTTAGGYAALATGGRGAALDPVAVGGALVWLAGATALLIPPTARTRGLRLLLGGGAALAAAWGLVAQLAQLPLMHLQAIIEDLTLRLTLRFLDLLHVAPIEILRDAAAKPVLLSQGFVISIAASCAGYEGVAGAATLILLYAMAERQRLHNGRAALLALAACGAVFLINALRIALLFAIGAGGWADLALNGFHSHFGAVGLLLVMAGAVAALQLPAFQRSAAPRAMAAAAGDRPADTLTDALPTIMPLAGMTMAGLLLGLLAGPVNWLYPLPVMVGAAMVWRGWPSLRPRFATPALPRAAATGAAVYVMWISLVPPDLDGSALIGQALGAAPAAVALVWLGLRTVGAAIAIPLLEEMAFRGGIQPALAAWLARQNAGRLGPWIAAALAALGFGLLHQDAVAGTLAGLAYGALTLKGRGLSDAVVAHATTNALLAAHVLVTGQYSYW</sequence>
<evidence type="ECO:0000256" key="6">
    <source>
        <dbReference type="ARBA" id="ARBA00022989"/>
    </source>
</evidence>
<evidence type="ECO:0000256" key="4">
    <source>
        <dbReference type="ARBA" id="ARBA00022692"/>
    </source>
</evidence>
<feature type="transmembrane region" description="Helical" evidence="8">
    <location>
        <begin position="215"/>
        <end position="240"/>
    </location>
</feature>
<dbReference type="InterPro" id="IPR003675">
    <property type="entry name" value="Rce1/LyrA-like_dom"/>
</dbReference>
<feature type="transmembrane region" description="Helical" evidence="8">
    <location>
        <begin position="336"/>
        <end position="359"/>
    </location>
</feature>
<evidence type="ECO:0000259" key="9">
    <source>
        <dbReference type="Pfam" id="PF02517"/>
    </source>
</evidence>
<keyword evidence="5" id="KW-0378">Hydrolase</keyword>
<dbReference type="AlphaFoldDB" id="A0A1D9MFZ2"/>
<keyword evidence="6 8" id="KW-1133">Transmembrane helix</keyword>
<dbReference type="KEGG" id="rhp:LPB142_16180"/>
<evidence type="ECO:0000256" key="2">
    <source>
        <dbReference type="ARBA" id="ARBA00022475"/>
    </source>
</evidence>
<dbReference type="NCBIfam" id="TIGR03008">
    <property type="entry name" value="pepcterm_CAAX"/>
    <property type="match status" value="1"/>
</dbReference>
<dbReference type="GO" id="GO:0005886">
    <property type="term" value="C:plasma membrane"/>
    <property type="evidence" value="ECO:0007669"/>
    <property type="project" value="UniProtKB-SubCell"/>
</dbReference>
<dbReference type="STRING" id="1850250.LPB142_16180"/>
<dbReference type="EMBL" id="CP017781">
    <property type="protein sequence ID" value="AOZ70679.1"/>
    <property type="molecule type" value="Genomic_DNA"/>
</dbReference>
<evidence type="ECO:0000256" key="8">
    <source>
        <dbReference type="SAM" id="Phobius"/>
    </source>
</evidence>
<keyword evidence="3 10" id="KW-0645">Protease</keyword>
<protein>
    <submittedName>
        <fullName evidence="10">CAAX prenyl protease-related protein</fullName>
    </submittedName>
</protein>
<keyword evidence="11" id="KW-1185">Reference proteome</keyword>
<dbReference type="Proteomes" id="UP000176562">
    <property type="component" value="Chromosome"/>
</dbReference>
<dbReference type="GO" id="GO:0080120">
    <property type="term" value="P:CAAX-box protein maturation"/>
    <property type="evidence" value="ECO:0007669"/>
    <property type="project" value="UniProtKB-ARBA"/>
</dbReference>
<dbReference type="InterPro" id="IPR026392">
    <property type="entry name" value="Exo/Archaeosortase_dom"/>
</dbReference>
<keyword evidence="7 8" id="KW-0472">Membrane</keyword>
<feature type="domain" description="CAAX prenyl protease 2/Lysostaphin resistance protein A-like" evidence="9">
    <location>
        <begin position="439"/>
        <end position="530"/>
    </location>
</feature>
<feature type="transmembrane region" description="Helical" evidence="8">
    <location>
        <begin position="394"/>
        <end position="411"/>
    </location>
</feature>
<gene>
    <name evidence="10" type="ORF">LPB142_16180</name>
</gene>
<dbReference type="GO" id="GO:0006508">
    <property type="term" value="P:proteolysis"/>
    <property type="evidence" value="ECO:0007669"/>
    <property type="project" value="UniProtKB-KW"/>
</dbReference>
<keyword evidence="2" id="KW-1003">Cell membrane</keyword>
<evidence type="ECO:0000256" key="1">
    <source>
        <dbReference type="ARBA" id="ARBA00004651"/>
    </source>
</evidence>
<evidence type="ECO:0000256" key="7">
    <source>
        <dbReference type="ARBA" id="ARBA00023136"/>
    </source>
</evidence>
<dbReference type="GO" id="GO:0004175">
    <property type="term" value="F:endopeptidase activity"/>
    <property type="evidence" value="ECO:0007669"/>
    <property type="project" value="UniProtKB-ARBA"/>
</dbReference>